<feature type="domain" description="TonB-dependent receptor plug" evidence="9">
    <location>
        <begin position="242"/>
        <end position="367"/>
    </location>
</feature>
<gene>
    <name evidence="10" type="ORF">GWR21_01580</name>
</gene>
<proteinExistence type="inferred from homology"/>
<dbReference type="PROSITE" id="PS52016">
    <property type="entry name" value="TONB_DEPENDENT_REC_3"/>
    <property type="match status" value="1"/>
</dbReference>
<evidence type="ECO:0000256" key="4">
    <source>
        <dbReference type="ARBA" id="ARBA00022692"/>
    </source>
</evidence>
<dbReference type="AlphaFoldDB" id="A0A6B9Z7W3"/>
<evidence type="ECO:0000259" key="9">
    <source>
        <dbReference type="Pfam" id="PF07715"/>
    </source>
</evidence>
<evidence type="ECO:0000256" key="7">
    <source>
        <dbReference type="PROSITE-ProRule" id="PRU01360"/>
    </source>
</evidence>
<keyword evidence="6 7" id="KW-0998">Cell outer membrane</keyword>
<dbReference type="InterPro" id="IPR012910">
    <property type="entry name" value="Plug_dom"/>
</dbReference>
<evidence type="ECO:0000313" key="10">
    <source>
        <dbReference type="EMBL" id="QHS58328.1"/>
    </source>
</evidence>
<evidence type="ECO:0000256" key="5">
    <source>
        <dbReference type="ARBA" id="ARBA00023136"/>
    </source>
</evidence>
<keyword evidence="2 7" id="KW-0813">Transport</keyword>
<dbReference type="RefSeq" id="WP_162330033.1">
    <property type="nucleotide sequence ID" value="NZ_CP048113.1"/>
</dbReference>
<dbReference type="InterPro" id="IPR036942">
    <property type="entry name" value="Beta-barrel_TonB_sf"/>
</dbReference>
<dbReference type="Gene3D" id="2.60.40.1120">
    <property type="entry name" value="Carboxypeptidase-like, regulatory domain"/>
    <property type="match status" value="1"/>
</dbReference>
<dbReference type="InterPro" id="IPR008969">
    <property type="entry name" value="CarboxyPept-like_regulatory"/>
</dbReference>
<dbReference type="Proteomes" id="UP000476411">
    <property type="component" value="Chromosome"/>
</dbReference>
<dbReference type="InterPro" id="IPR039426">
    <property type="entry name" value="TonB-dep_rcpt-like"/>
</dbReference>
<evidence type="ECO:0000256" key="1">
    <source>
        <dbReference type="ARBA" id="ARBA00004571"/>
    </source>
</evidence>
<keyword evidence="8" id="KW-1133">Transmembrane helix</keyword>
<comment type="subcellular location">
    <subcellularLocation>
        <location evidence="1 7">Cell outer membrane</location>
        <topology evidence="1 7">Multi-pass membrane protein</topology>
    </subcellularLocation>
</comment>
<keyword evidence="4 7" id="KW-0812">Transmembrane</keyword>
<dbReference type="Pfam" id="PF07715">
    <property type="entry name" value="Plug"/>
    <property type="match status" value="1"/>
</dbReference>
<feature type="transmembrane region" description="Helical" evidence="8">
    <location>
        <begin position="28"/>
        <end position="46"/>
    </location>
</feature>
<dbReference type="InterPro" id="IPR023997">
    <property type="entry name" value="TonB-dep_OMP_SusC/RagA_CS"/>
</dbReference>
<name>A0A6B9Z7W3_9BACT</name>
<protein>
    <submittedName>
        <fullName evidence="10">SusC/RagA family TonB-linked outer membrane protein</fullName>
    </submittedName>
</protein>
<dbReference type="EMBL" id="CP048113">
    <property type="protein sequence ID" value="QHS58328.1"/>
    <property type="molecule type" value="Genomic_DNA"/>
</dbReference>
<dbReference type="Gene3D" id="2.170.130.10">
    <property type="entry name" value="TonB-dependent receptor, plug domain"/>
    <property type="match status" value="1"/>
</dbReference>
<comment type="similarity">
    <text evidence="7">Belongs to the TonB-dependent receptor family.</text>
</comment>
<sequence length="1133" mass="125500">MNLIHYQRGVASFSKENSPLRTRMFKRLAVMKIIIALIAINLQVTARTYAQQITLSYKNAKLWDVLSSASKQIGYGFSLPPEAAKKAKPVTINIKSATIETALQMIFEDQPFVYKIEGKLIMVADKPAEKKSETLTLRSDVLTTIRGTVTDEEGQPLPGATVMVKRTNLGAVTDGSGRFTIPDAPENGALLIRMIGKESREVAYKNGVVPNVTLKDVEADLSEVQIIAYGQIEKKYGTSNQGTITGAQIARQPVSNPLLGIQGRIPGLFIQQTSGQTNGRIGVLLQGINSLASGTEPFYVIDGIPYSPDFTGSSLVGNQISQNVLGAKTSSGGSTFNFINPADIESVTILKDADATAIYGSRAANGAILITTKKGKPGKTKVDLNMQSGWSQVTRRPDFLNKDQYLELRREGYKNSGEDVPNENSVPDYSNYPLTVWANNKEHDWWKELVGGTANFTSLQANVSGGNENTTFLAGGGYSKQTTVYPNDLADKKYNVNLTINTTSDNRKFNFMIKGSFLRDDNRLNGIDLASAVLTTAPNAPDLLNPDGSINWGPFPNDPNRYSFGDNPLKEKYNEYYSTSNNLLGTSLISYELLPGLTVKSTFGYNMLFGDEMVLRKFESYSPEFVGVTSSSKFQDRSINSYIIEPQITYRKDLPDGVIDFLVGSSFQQTKTQYSGIEAFGFNNNSQLANPRAATNVQPLLGKETLYKYNAIFGRLNYRHHNKYILNFTARRDGSSRFGDNNKLHNFFSAGGAWLFGDEDFLKNLTSGISTGKLRINYGITGNDQIDDYVYASLLDAVPSGMPYQGITPLIPSRLANPNLQWESTNKFNIGIDLGFFNDRLSFTVDYFRNRSSNQLVDYIMPNLTGFTNVKKNFEAVIQNTGIELLLNASIISKPDFTWRTSFNATIPKNKLIDFPGLEGSSYANTYVIGKPVNIIKAYEFAGVNATTGLYEFVTSKGEKLNYPDFFMDRTKLIDINPKWYGGFSNTISYKGFDLDFLLQYVNQVSPNIKYENFFPGYGSSNLPTYMLKRWQKEGDITDVEKITTGYSITTVNAKDSDAKYSNGSFLRLKNASISYNIPATLFRKIGISSLRAYVQGQNLLTITKYEGADPETHSIGFLPPLRTYTLGLQVSL</sequence>
<accession>A0A6B9Z7W3</accession>
<dbReference type="InterPro" id="IPR023996">
    <property type="entry name" value="TonB-dep_OMP_SusC/RagA"/>
</dbReference>
<dbReference type="InterPro" id="IPR037066">
    <property type="entry name" value="Plug_dom_sf"/>
</dbReference>
<keyword evidence="5 7" id="KW-0472">Membrane</keyword>
<evidence type="ECO:0000256" key="2">
    <source>
        <dbReference type="ARBA" id="ARBA00022448"/>
    </source>
</evidence>
<keyword evidence="3 7" id="KW-1134">Transmembrane beta strand</keyword>
<organism evidence="10 11">
    <name type="scientific">Chitinophaga agri</name>
    <dbReference type="NCBI Taxonomy" id="2703787"/>
    <lineage>
        <taxon>Bacteria</taxon>
        <taxon>Pseudomonadati</taxon>
        <taxon>Bacteroidota</taxon>
        <taxon>Chitinophagia</taxon>
        <taxon>Chitinophagales</taxon>
        <taxon>Chitinophagaceae</taxon>
        <taxon>Chitinophaga</taxon>
    </lineage>
</organism>
<dbReference type="SUPFAM" id="SSF56935">
    <property type="entry name" value="Porins"/>
    <property type="match status" value="1"/>
</dbReference>
<dbReference type="NCBIfam" id="TIGR04057">
    <property type="entry name" value="SusC_RagA_signa"/>
    <property type="match status" value="1"/>
</dbReference>
<dbReference type="GO" id="GO:0009279">
    <property type="term" value="C:cell outer membrane"/>
    <property type="evidence" value="ECO:0007669"/>
    <property type="project" value="UniProtKB-SubCell"/>
</dbReference>
<dbReference type="SUPFAM" id="SSF49464">
    <property type="entry name" value="Carboxypeptidase regulatory domain-like"/>
    <property type="match status" value="1"/>
</dbReference>
<evidence type="ECO:0000256" key="3">
    <source>
        <dbReference type="ARBA" id="ARBA00022452"/>
    </source>
</evidence>
<evidence type="ECO:0000256" key="8">
    <source>
        <dbReference type="SAM" id="Phobius"/>
    </source>
</evidence>
<dbReference type="NCBIfam" id="TIGR04056">
    <property type="entry name" value="OMP_RagA_SusC"/>
    <property type="match status" value="1"/>
</dbReference>
<evidence type="ECO:0000313" key="11">
    <source>
        <dbReference type="Proteomes" id="UP000476411"/>
    </source>
</evidence>
<keyword evidence="11" id="KW-1185">Reference proteome</keyword>
<dbReference type="Pfam" id="PF13715">
    <property type="entry name" value="CarbopepD_reg_2"/>
    <property type="match status" value="1"/>
</dbReference>
<reference evidence="10 11" key="1">
    <citation type="submission" date="2020-01" db="EMBL/GenBank/DDBJ databases">
        <title>Complete genome sequence of Chitinophaga sp. H33E-04 isolated from quinoa roots.</title>
        <authorList>
            <person name="Weon H.-Y."/>
            <person name="Lee S.A."/>
        </authorList>
    </citation>
    <scope>NUCLEOTIDE SEQUENCE [LARGE SCALE GENOMIC DNA]</scope>
    <source>
        <strain evidence="10 11">H33E-04</strain>
    </source>
</reference>
<evidence type="ECO:0000256" key="6">
    <source>
        <dbReference type="ARBA" id="ARBA00023237"/>
    </source>
</evidence>
<dbReference type="KEGG" id="chih:GWR21_01580"/>
<dbReference type="Gene3D" id="2.40.170.20">
    <property type="entry name" value="TonB-dependent receptor, beta-barrel domain"/>
    <property type="match status" value="1"/>
</dbReference>